<dbReference type="Pfam" id="PF13332">
    <property type="entry name" value="Fil_haemagg_2"/>
    <property type="match status" value="3"/>
</dbReference>
<evidence type="ECO:0000313" key="4">
    <source>
        <dbReference type="EMBL" id="OZI57698.1"/>
    </source>
</evidence>
<dbReference type="Proteomes" id="UP000216885">
    <property type="component" value="Unassembled WGS sequence"/>
</dbReference>
<dbReference type="InterPro" id="IPR012334">
    <property type="entry name" value="Pectin_lyas_fold"/>
</dbReference>
<dbReference type="Pfam" id="PF05860">
    <property type="entry name" value="TPS"/>
    <property type="match status" value="1"/>
</dbReference>
<gene>
    <name evidence="4" type="ORF">CAL20_10010</name>
</gene>
<dbReference type="Gene3D" id="2.160.20.10">
    <property type="entry name" value="Single-stranded right-handed beta-helix, Pectin lyase-like"/>
    <property type="match status" value="1"/>
</dbReference>
<keyword evidence="5" id="KW-1185">Reference proteome</keyword>
<name>A0A261U6Z0_9BORD</name>
<evidence type="ECO:0000256" key="1">
    <source>
        <dbReference type="SAM" id="MobiDB-lite"/>
    </source>
</evidence>
<dbReference type="RefSeq" id="WP_094837759.1">
    <property type="nucleotide sequence ID" value="NZ_NEVQ01000012.1"/>
</dbReference>
<reference evidence="4 5" key="1">
    <citation type="submission" date="2017-05" db="EMBL/GenBank/DDBJ databases">
        <title>Complete and WGS of Bordetella genogroups.</title>
        <authorList>
            <person name="Spilker T."/>
            <person name="LiPuma J."/>
        </authorList>
    </citation>
    <scope>NUCLEOTIDE SEQUENCE [LARGE SCALE GENOMIC DNA]</scope>
    <source>
        <strain evidence="4 5">AU9919</strain>
    </source>
</reference>
<feature type="compositionally biased region" description="Polar residues" evidence="1">
    <location>
        <begin position="1369"/>
        <end position="1379"/>
    </location>
</feature>
<dbReference type="InterPro" id="IPR011050">
    <property type="entry name" value="Pectin_lyase_fold/virulence"/>
</dbReference>
<feature type="compositionally biased region" description="Basic and acidic residues" evidence="1">
    <location>
        <begin position="1779"/>
        <end position="1798"/>
    </location>
</feature>
<sequence>MLKKKTSRNLFGLLAASGWTAVLAQTLPITVDKSAAGAQPVVGVSHGVPVIQIVPPSAAGVSHNRFTDFNVGPSGAVLNNSGGTSQTQVAGQIAGNPMLGNQRATTILNQVTAPNPSRLQGMLEVAGHRANVIVANPAGITCSGCGFLNATRATLTTGRPEVGPKGQISLEVASGKILVEGQGLNGTHVPKVDLLARALVINAGVWADQLTVTAGAARVDADSGETSALAGGGPAPRFALDTAALGGMYANSIRLIGTEAGVGVNVGGNLVALTGDLSLNAAGDVRIVPNATLSAKKTLALNVPGQLDTSKAVLHGSNVKISAKALNNQDGRITATGPMTLQVQGDLLNAGGLIATAGDHRLEATQLSNHGGTLAGGNLTAAVKERIDNRKGLMLADNTLRLSAASLGNDDTLDVSQTSTLMQASTASVGAASSAEPAAASSGSARSTPLATGVTAKTVDIRVAQVNNAKGEIHASGDLVLVSENLKNPSGRIAAQRNTRIDTHSVRNKQGTVAADQQLTVHAKELDGLGWWRAGTDLAFTYSGSLTPQGNFTAGRDLNLDLGGALVNKARLSAGRDVRIKAHSLNNTATGELLAGRHNTIDVAQDLTNAGLIDANVTRINAGQLHNRGRIYGDGVSISAGALVNDAGPKGSAIIASRGNLNLGVGSLINRHHSVLYAKDHLRVGGSIDTAKRATGQADQLQNISATIEAGGSITIAANQIHNQNANFASETGQVSSKPKVYFTPEGSTDMYDAASHWLCDTVTRGCSRRPDWLNDDPERRLLLPSAKYPATRYGPPFDYAPNERGRAGVSSPIALTHTPAGRQCIGRNCRPTPERFRYPRDAKIWSVFGVQPPAGELPAWKPSPQAGSRKSQSLEQQRKAYEATPAYKDYKARHLALDARIKAFNRDFLNRLVKHFTFYEVNEIVTQTRTVRSDPGRIFSAGGLNLKGIVTNDKSQIAAGGKLTVDGPAIHNIGATGWRTVIREGQATFTQARSSDRKAHRAPYKVTVASDPFDLPVGAVRTVLAPKVQLPARPDATQTHGTLMAGRNTHLTAQGDLVNSGTIGARDATVVNALNIINHSGGQIQARRIDLAARENLSNLAARIQGDTVALRAGQNINLISAETSEDFGATRGTHLSGVSSVSANDLLMQAGNDINMLAAQVSVEHNARLRAGRDIRLDEFVAQHRETISSGPHQRHELSTNKVIGSGASAKGDLAMAAGQDVNARAAEIHAQRQLSVNAGRDVVLQAGVGSGAAKDQYREKKKGLLSSKTEDTKVSAQWNQPHASTLTGKNVEIAAGRDVTVQGSNVGAQQHLDIAAARNVNIDPGHRQSDTSRVEQVKKSGVGATGGMSIGQRKQTHSVQEKALGNTPSTLGSLKGNTTIRTGQAINVTASTIIAPEGNITLAGQQVTIGAAQDTHHKRESLEIKQTGVSVTVNNPLVNVMQTIGRVADTAAKTDNPLVKVLAAAATGLEAISALDALRKQGAVNGAKDLDKLGGIQIGIAVGKSKQSSKTERSASTAAGSTVAAGKDLTIQAKGAGTASDINVKGSKLSGGGNTQLNADGNINLQAAENILDTKHTSSGSSTSIGVAISVGSSGASIGVAASGTNAKGKANGRDNTMMNTKVAAGQKLTLQSGADTNLQGAIASGKQVLADVGGNLNIESLQDTSIFESKHRNIGGSVIAGAGVAGSANYAQDKVKGDFASVREQSGIQAGDGGFDVQVKGNTDLRGAAIASTAAAVHAGVNRIVTGTLTVSDIENHSDYKASGVAVAGGFSVSGRDKKSSDKSTGKANDKTDGATDANVIDADNNAGGIKSTSGGGKATTVSGAGYTWAAQNMGRDTSALAPGFSKTSGSERSTTKSGISGATVTITDHEKQRALTGKTAEHLLASLNQEIETGDDAAGLSKTWDSEKLRAKVSAEAEIVAAFTQQASQTIRSYTDEKRAALRKQINEKTDEQEKQALQQQISELNTQERILNVIVGVLTGSADVAALHAGLSEAADRMREYTIADSKKFAGITDGVTTLDNKSGKSAGIRGDGFGGAGVRLDLDILCGSMNERCVVQKNSDQQPIRDARGVPKLELNAKGMVQFDPHEARMPLAQFLQTPLGRTMSGFTGGIQGGEGTLGGIPYSPGSILDLVHEGYAGPHDFLGGTISGLYDSEGNARRAQTSTEKTGYEVWSGLALVPATPFALSEILPPEAWQVIGTLLRFKK</sequence>
<dbReference type="InterPro" id="IPR010069">
    <property type="entry name" value="CdiA_FHA1_rpt"/>
</dbReference>
<evidence type="ECO:0000259" key="3">
    <source>
        <dbReference type="SMART" id="SM00912"/>
    </source>
</evidence>
<organism evidence="4 5">
    <name type="scientific">Bordetella genomosp. 4</name>
    <dbReference type="NCBI Taxonomy" id="463044"/>
    <lineage>
        <taxon>Bacteria</taxon>
        <taxon>Pseudomonadati</taxon>
        <taxon>Pseudomonadota</taxon>
        <taxon>Betaproteobacteria</taxon>
        <taxon>Burkholderiales</taxon>
        <taxon>Alcaligenaceae</taxon>
        <taxon>Bordetella</taxon>
    </lineage>
</organism>
<dbReference type="InterPro" id="IPR025157">
    <property type="entry name" value="Hemagglutinin_rpt"/>
</dbReference>
<keyword evidence="2" id="KW-0732">Signal</keyword>
<feature type="signal peptide" evidence="2">
    <location>
        <begin position="1"/>
        <end position="24"/>
    </location>
</feature>
<dbReference type="EMBL" id="NEVQ01000012">
    <property type="protein sequence ID" value="OZI57698.1"/>
    <property type="molecule type" value="Genomic_DNA"/>
</dbReference>
<dbReference type="SMART" id="SM00912">
    <property type="entry name" value="Haemagg_act"/>
    <property type="match status" value="1"/>
</dbReference>
<comment type="caution">
    <text evidence="4">The sequence shown here is derived from an EMBL/GenBank/DDBJ whole genome shotgun (WGS) entry which is preliminary data.</text>
</comment>
<feature type="region of interest" description="Disordered" evidence="1">
    <location>
        <begin position="857"/>
        <end position="879"/>
    </location>
</feature>
<feature type="chain" id="PRO_5012898827" description="Filamentous haemagglutinin FhaB/tRNA nuclease CdiA-like TPS domain-containing protein" evidence="2">
    <location>
        <begin position="25"/>
        <end position="2212"/>
    </location>
</feature>
<feature type="domain" description="Filamentous haemagglutinin FhaB/tRNA nuclease CdiA-like TPS" evidence="3">
    <location>
        <begin position="45"/>
        <end position="165"/>
    </location>
</feature>
<evidence type="ECO:0000256" key="2">
    <source>
        <dbReference type="SAM" id="SignalP"/>
    </source>
</evidence>
<dbReference type="SUPFAM" id="SSF51126">
    <property type="entry name" value="Pectin lyase-like"/>
    <property type="match status" value="1"/>
</dbReference>
<evidence type="ECO:0000313" key="5">
    <source>
        <dbReference type="Proteomes" id="UP000216885"/>
    </source>
</evidence>
<protein>
    <recommendedName>
        <fullName evidence="3">Filamentous haemagglutinin FhaB/tRNA nuclease CdiA-like TPS domain-containing protein</fullName>
    </recommendedName>
</protein>
<dbReference type="GO" id="GO:0003824">
    <property type="term" value="F:catalytic activity"/>
    <property type="evidence" value="ECO:0007669"/>
    <property type="project" value="UniProtKB-ARBA"/>
</dbReference>
<feature type="region of interest" description="Disordered" evidence="1">
    <location>
        <begin position="1777"/>
        <end position="1804"/>
    </location>
</feature>
<accession>A0A261U6Z0</accession>
<feature type="compositionally biased region" description="Polar residues" evidence="1">
    <location>
        <begin position="866"/>
        <end position="876"/>
    </location>
</feature>
<feature type="region of interest" description="Disordered" evidence="1">
    <location>
        <begin position="1327"/>
        <end position="1379"/>
    </location>
</feature>
<dbReference type="InterPro" id="IPR008638">
    <property type="entry name" value="FhaB/CdiA-like_TPS"/>
</dbReference>
<proteinExistence type="predicted"/>
<feature type="compositionally biased region" description="Basic and acidic residues" evidence="1">
    <location>
        <begin position="1327"/>
        <end position="1341"/>
    </location>
</feature>
<dbReference type="NCBIfam" id="TIGR01901">
    <property type="entry name" value="adhes_NPXG"/>
    <property type="match status" value="1"/>
</dbReference>
<dbReference type="NCBIfam" id="TIGR01731">
    <property type="entry name" value="fil_hemag_20aa"/>
    <property type="match status" value="7"/>
</dbReference>